<accession>A0A9P0D7U8</accession>
<proteinExistence type="predicted"/>
<keyword evidence="2" id="KW-1185">Reference proteome</keyword>
<name>A0A9P0D7U8_9CUCU</name>
<evidence type="ECO:0000313" key="2">
    <source>
        <dbReference type="Proteomes" id="UP001153636"/>
    </source>
</evidence>
<gene>
    <name evidence="1" type="ORF">PSYICH_LOCUS13705</name>
</gene>
<evidence type="ECO:0000313" key="1">
    <source>
        <dbReference type="EMBL" id="CAH1113459.1"/>
    </source>
</evidence>
<dbReference type="Proteomes" id="UP001153636">
    <property type="component" value="Chromosome 7"/>
</dbReference>
<sequence>MYNIRIEDIEDEGEELNSYSGFSVRHKLNVNHTSNYKQLREFIKIDKENMKEGEVSGLVFRDRNILNVTGKILVDTGAETTILSVEHGLQTDLIKVSSALSIFSVCWDLASIYKVLIDLYLHG</sequence>
<dbReference type="EMBL" id="OV651819">
    <property type="protein sequence ID" value="CAH1113459.1"/>
    <property type="molecule type" value="Genomic_DNA"/>
</dbReference>
<organism evidence="1 2">
    <name type="scientific">Psylliodes chrysocephalus</name>
    <dbReference type="NCBI Taxonomy" id="3402493"/>
    <lineage>
        <taxon>Eukaryota</taxon>
        <taxon>Metazoa</taxon>
        <taxon>Ecdysozoa</taxon>
        <taxon>Arthropoda</taxon>
        <taxon>Hexapoda</taxon>
        <taxon>Insecta</taxon>
        <taxon>Pterygota</taxon>
        <taxon>Neoptera</taxon>
        <taxon>Endopterygota</taxon>
        <taxon>Coleoptera</taxon>
        <taxon>Polyphaga</taxon>
        <taxon>Cucujiformia</taxon>
        <taxon>Chrysomeloidea</taxon>
        <taxon>Chrysomelidae</taxon>
        <taxon>Galerucinae</taxon>
        <taxon>Alticini</taxon>
        <taxon>Psylliodes</taxon>
    </lineage>
</organism>
<reference evidence="1" key="1">
    <citation type="submission" date="2022-01" db="EMBL/GenBank/DDBJ databases">
        <authorList>
            <person name="King R."/>
        </authorList>
    </citation>
    <scope>NUCLEOTIDE SEQUENCE</scope>
</reference>
<dbReference type="AlphaFoldDB" id="A0A9P0D7U8"/>
<protein>
    <submittedName>
        <fullName evidence="1">Uncharacterized protein</fullName>
    </submittedName>
</protein>